<dbReference type="PANTHER" id="PTHR21368">
    <property type="entry name" value="50S RIBOSOMAL PROTEIN L9"/>
    <property type="match status" value="1"/>
</dbReference>
<dbReference type="EMBL" id="JAAQHG020000039">
    <property type="protein sequence ID" value="KAL1583114.1"/>
    <property type="molecule type" value="Genomic_DNA"/>
</dbReference>
<keyword evidence="3" id="KW-0687">Ribonucleoprotein</keyword>
<evidence type="ECO:0000259" key="4">
    <source>
        <dbReference type="Pfam" id="PF01281"/>
    </source>
</evidence>
<dbReference type="AlphaFoldDB" id="A0AB34KJG9"/>
<dbReference type="Gene3D" id="3.40.5.10">
    <property type="entry name" value="Ribosomal protein L9, N-terminal domain"/>
    <property type="match status" value="1"/>
</dbReference>
<evidence type="ECO:0000313" key="5">
    <source>
        <dbReference type="EMBL" id="KAL1583114.1"/>
    </source>
</evidence>
<evidence type="ECO:0000256" key="3">
    <source>
        <dbReference type="ARBA" id="ARBA00023274"/>
    </source>
</evidence>
<dbReference type="GO" id="GO:0003735">
    <property type="term" value="F:structural constituent of ribosome"/>
    <property type="evidence" value="ECO:0007669"/>
    <property type="project" value="InterPro"/>
</dbReference>
<gene>
    <name evidence="5" type="ORF">WHR41_08268</name>
</gene>
<dbReference type="InterPro" id="IPR000244">
    <property type="entry name" value="Ribosomal_bL9"/>
</dbReference>
<evidence type="ECO:0000256" key="2">
    <source>
        <dbReference type="ARBA" id="ARBA00022980"/>
    </source>
</evidence>
<dbReference type="GO" id="GO:0006412">
    <property type="term" value="P:translation"/>
    <property type="evidence" value="ECO:0007669"/>
    <property type="project" value="InterPro"/>
</dbReference>
<keyword evidence="2" id="KW-0689">Ribosomal protein</keyword>
<dbReference type="GO" id="GO:0005840">
    <property type="term" value="C:ribosome"/>
    <property type="evidence" value="ECO:0007669"/>
    <property type="project" value="UniProtKB-KW"/>
</dbReference>
<name>A0AB34KJG9_9PEZI</name>
<dbReference type="GO" id="GO:1990904">
    <property type="term" value="C:ribonucleoprotein complex"/>
    <property type="evidence" value="ECO:0007669"/>
    <property type="project" value="UniProtKB-KW"/>
</dbReference>
<dbReference type="Proteomes" id="UP000803884">
    <property type="component" value="Unassembled WGS sequence"/>
</dbReference>
<proteinExistence type="inferred from homology"/>
<dbReference type="RefSeq" id="XP_069226221.1">
    <property type="nucleotide sequence ID" value="XM_069376872.1"/>
</dbReference>
<protein>
    <recommendedName>
        <fullName evidence="4">Ribosomal protein L9 domain-containing protein</fullName>
    </recommendedName>
</protein>
<keyword evidence="6" id="KW-1185">Reference proteome</keyword>
<accession>A0AB34KJG9</accession>
<dbReference type="InterPro" id="IPR020070">
    <property type="entry name" value="Ribosomal_bL9_N"/>
</dbReference>
<dbReference type="SUPFAM" id="SSF55658">
    <property type="entry name" value="L9 N-domain-like"/>
    <property type="match status" value="1"/>
</dbReference>
<dbReference type="Pfam" id="PF01281">
    <property type="entry name" value="Ribosomal_L9_N"/>
    <property type="match status" value="1"/>
</dbReference>
<dbReference type="GeneID" id="96009710"/>
<comment type="caution">
    <text evidence="5">The sequence shown here is derived from an EMBL/GenBank/DDBJ whole genome shotgun (WGS) entry which is preliminary data.</text>
</comment>
<feature type="domain" description="Ribosomal protein L9" evidence="4">
    <location>
        <begin position="54"/>
        <end position="99"/>
    </location>
</feature>
<comment type="similarity">
    <text evidence="1">Belongs to the bacterial ribosomal protein bL9 family.</text>
</comment>
<sequence length="298" mass="32597">MAAPLRPTLLPQCSACVRSYAFGGLREAGIGAAGLSQQVRGKKKLAKNTSSAVPVRLLKDVPTFGKKGSIVPISMGRMRNEWFPSRTAEYVTQPELRQLRLTNTNMERDVEFGVVDVAAQVQAASKASQQRQFEEEQTLQASLTARAALEKERVEPARGMELINIFVPKTMDFFRQPIPEEPTEPDANEEPVGKGAVAELFAARQKRDEKQAKSMATQGIYGSVSTADVAAAVRAAMENNDESARVLIAETDIKFVDTDQEVETLGRVKHVGSFPVEIMIKGAEAGLRRTVRVLPQEA</sequence>
<organism evidence="5 6">
    <name type="scientific">Cladosporium halotolerans</name>
    <dbReference type="NCBI Taxonomy" id="1052096"/>
    <lineage>
        <taxon>Eukaryota</taxon>
        <taxon>Fungi</taxon>
        <taxon>Dikarya</taxon>
        <taxon>Ascomycota</taxon>
        <taxon>Pezizomycotina</taxon>
        <taxon>Dothideomycetes</taxon>
        <taxon>Dothideomycetidae</taxon>
        <taxon>Cladosporiales</taxon>
        <taxon>Cladosporiaceae</taxon>
        <taxon>Cladosporium</taxon>
    </lineage>
</organism>
<reference evidence="5 6" key="1">
    <citation type="journal article" date="2020" name="Microbiol. Resour. Announc.">
        <title>Draft Genome Sequence of a Cladosporium Species Isolated from the Mesophotic Ascidian Didemnum maculosum.</title>
        <authorList>
            <person name="Gioti A."/>
            <person name="Siaperas R."/>
            <person name="Nikolaivits E."/>
            <person name="Le Goff G."/>
            <person name="Ouazzani J."/>
            <person name="Kotoulas G."/>
            <person name="Topakas E."/>
        </authorList>
    </citation>
    <scope>NUCLEOTIDE SEQUENCE [LARGE SCALE GENOMIC DNA]</scope>
    <source>
        <strain evidence="5 6">TM138-S3</strain>
    </source>
</reference>
<dbReference type="InterPro" id="IPR036935">
    <property type="entry name" value="Ribosomal_bL9_N_sf"/>
</dbReference>
<evidence type="ECO:0000256" key="1">
    <source>
        <dbReference type="ARBA" id="ARBA00010605"/>
    </source>
</evidence>
<evidence type="ECO:0000313" key="6">
    <source>
        <dbReference type="Proteomes" id="UP000803884"/>
    </source>
</evidence>
<dbReference type="InterPro" id="IPR009027">
    <property type="entry name" value="Ribosomal_bL9/RNase_H1_N"/>
</dbReference>